<name>A0A1X0AWQ5_9MYCO</name>
<dbReference type="OrthoDB" id="9774928at2"/>
<keyword evidence="6" id="KW-1185">Reference proteome</keyword>
<protein>
    <submittedName>
        <fullName evidence="5">Mammalian cell entry protein</fullName>
    </submittedName>
</protein>
<sequence length="409" mass="43029">MTTKPVLRHAAIAALCVALTSTSCAYGGLNSLPLPGTVGRGPGSTSYHVELANVGTLEPNSPVLFSDVVVGSITSMAVKNWHANVEISVKPGVVIPADAIATVGQTSLLGSMHLQLGTPPDKPGQGALMPGATIGLDRSSTYPSTEQTLSSLSAVVNGGALGRFGDIIRNANDAFHGRTADIRDLLSRLNAIAGVVDDQRQSITALIESFNRLAATFADQRQTLSRTLQTIPPALDVLNRERPRITNALERLGEFSNAANQVINRTQEDLVSNLRNLGPTLQSLADVGPQLDTALAMATTFPYDQSFIDRAVRGDYMNLFPTFDLTVPRLKRDLFLGTRWGDEGAQLVPAPGDPWYLNYTYDPLGVGAATSPPASQPGAGPDPSQIFAGPYGPAVDAKPDPHAGTEGGS</sequence>
<dbReference type="InterPro" id="IPR005693">
    <property type="entry name" value="Mce"/>
</dbReference>
<dbReference type="InterPro" id="IPR052336">
    <property type="entry name" value="MlaD_Phospholipid_Transporter"/>
</dbReference>
<dbReference type="RefSeq" id="WP_083165244.1">
    <property type="nucleotide sequence ID" value="NZ_MVHF01000016.1"/>
</dbReference>
<evidence type="ECO:0000259" key="4">
    <source>
        <dbReference type="Pfam" id="PF11887"/>
    </source>
</evidence>
<dbReference type="Pfam" id="PF11887">
    <property type="entry name" value="Mce4_CUP1"/>
    <property type="match status" value="1"/>
</dbReference>
<feature type="domain" description="Mce/MlaD" evidence="3">
    <location>
        <begin position="45"/>
        <end position="116"/>
    </location>
</feature>
<dbReference type="PROSITE" id="PS51257">
    <property type="entry name" value="PROKAR_LIPOPROTEIN"/>
    <property type="match status" value="1"/>
</dbReference>
<dbReference type="InterPro" id="IPR024516">
    <property type="entry name" value="Mce_C"/>
</dbReference>
<gene>
    <name evidence="5" type="ORF">BST13_17310</name>
</gene>
<dbReference type="EMBL" id="MVHF01000016">
    <property type="protein sequence ID" value="ORA34492.1"/>
    <property type="molecule type" value="Genomic_DNA"/>
</dbReference>
<keyword evidence="2" id="KW-0732">Signal</keyword>
<accession>A0A1X0AWQ5</accession>
<dbReference type="STRING" id="1927124.BST13_17310"/>
<reference evidence="5 6" key="1">
    <citation type="submission" date="2017-02" db="EMBL/GenBank/DDBJ databases">
        <title>The new phylogeny of genus Mycobacterium.</title>
        <authorList>
            <person name="Tortoli E."/>
            <person name="Trovato A."/>
            <person name="Cirillo D.M."/>
        </authorList>
    </citation>
    <scope>NUCLEOTIDE SEQUENCE [LARGE SCALE GENOMIC DNA]</scope>
    <source>
        <strain evidence="5 6">RW6</strain>
    </source>
</reference>
<dbReference type="GO" id="GO:0005576">
    <property type="term" value="C:extracellular region"/>
    <property type="evidence" value="ECO:0007669"/>
    <property type="project" value="TreeGrafter"/>
</dbReference>
<evidence type="ECO:0000256" key="1">
    <source>
        <dbReference type="SAM" id="MobiDB-lite"/>
    </source>
</evidence>
<dbReference type="PANTHER" id="PTHR33371">
    <property type="entry name" value="INTERMEMBRANE PHOSPHOLIPID TRANSPORT SYSTEM BINDING PROTEIN MLAD-RELATED"/>
    <property type="match status" value="1"/>
</dbReference>
<feature type="domain" description="Mammalian cell entry C-terminal" evidence="4">
    <location>
        <begin position="127"/>
        <end position="297"/>
    </location>
</feature>
<feature type="region of interest" description="Disordered" evidence="1">
    <location>
        <begin position="367"/>
        <end position="409"/>
    </location>
</feature>
<evidence type="ECO:0000313" key="6">
    <source>
        <dbReference type="Proteomes" id="UP000192448"/>
    </source>
</evidence>
<evidence type="ECO:0000256" key="2">
    <source>
        <dbReference type="SAM" id="SignalP"/>
    </source>
</evidence>
<dbReference type="AlphaFoldDB" id="A0A1X0AWQ5"/>
<feature type="signal peptide" evidence="2">
    <location>
        <begin position="1"/>
        <end position="25"/>
    </location>
</feature>
<feature type="chain" id="PRO_5013026890" evidence="2">
    <location>
        <begin position="26"/>
        <end position="409"/>
    </location>
</feature>
<evidence type="ECO:0000313" key="5">
    <source>
        <dbReference type="EMBL" id="ORA34492.1"/>
    </source>
</evidence>
<evidence type="ECO:0000259" key="3">
    <source>
        <dbReference type="Pfam" id="PF02470"/>
    </source>
</evidence>
<organism evidence="5 6">
    <name type="scientific">Mycobacterium aquaticum</name>
    <dbReference type="NCBI Taxonomy" id="1927124"/>
    <lineage>
        <taxon>Bacteria</taxon>
        <taxon>Bacillati</taxon>
        <taxon>Actinomycetota</taxon>
        <taxon>Actinomycetes</taxon>
        <taxon>Mycobacteriales</taxon>
        <taxon>Mycobacteriaceae</taxon>
        <taxon>Mycobacterium</taxon>
    </lineage>
</organism>
<dbReference type="PANTHER" id="PTHR33371:SF15">
    <property type="entry name" value="LIPOPROTEIN LPRN"/>
    <property type="match status" value="1"/>
</dbReference>
<dbReference type="NCBIfam" id="TIGR00996">
    <property type="entry name" value="Mtu_fam_mce"/>
    <property type="match status" value="1"/>
</dbReference>
<comment type="caution">
    <text evidence="5">The sequence shown here is derived from an EMBL/GenBank/DDBJ whole genome shotgun (WGS) entry which is preliminary data.</text>
</comment>
<dbReference type="Proteomes" id="UP000192448">
    <property type="component" value="Unassembled WGS sequence"/>
</dbReference>
<dbReference type="Pfam" id="PF02470">
    <property type="entry name" value="MlaD"/>
    <property type="match status" value="1"/>
</dbReference>
<proteinExistence type="predicted"/>
<dbReference type="InterPro" id="IPR003399">
    <property type="entry name" value="Mce/MlaD"/>
</dbReference>